<dbReference type="AlphaFoldDB" id="X1KCJ8"/>
<dbReference type="InterPro" id="IPR036393">
    <property type="entry name" value="AceGlu_kinase-like_sf"/>
</dbReference>
<dbReference type="Gene3D" id="1.20.120.1320">
    <property type="entry name" value="Aspartokinase, catalytic domain"/>
    <property type="match status" value="1"/>
</dbReference>
<gene>
    <name evidence="1" type="ORF">S03H2_70177</name>
</gene>
<dbReference type="InterPro" id="IPR018042">
    <property type="entry name" value="Aspartate_kinase_CS"/>
</dbReference>
<feature type="non-terminal residue" evidence="1">
    <location>
        <position position="52"/>
    </location>
</feature>
<name>X1KCJ8_9ZZZZ</name>
<comment type="caution">
    <text evidence="1">The sequence shown here is derived from an EMBL/GenBank/DDBJ whole genome shotgun (WGS) entry which is preliminary data.</text>
</comment>
<sequence>MTIVIMKFGGSCLIDKNAFTKILEILEIYKDDKKIIVASAFNGITDILLNTA</sequence>
<reference evidence="1" key="1">
    <citation type="journal article" date="2014" name="Front. Microbiol.">
        <title>High frequency of phylogenetically diverse reductive dehalogenase-homologous genes in deep subseafloor sedimentary metagenomes.</title>
        <authorList>
            <person name="Kawai M."/>
            <person name="Futagami T."/>
            <person name="Toyoda A."/>
            <person name="Takaki Y."/>
            <person name="Nishi S."/>
            <person name="Hori S."/>
            <person name="Arai W."/>
            <person name="Tsubouchi T."/>
            <person name="Morono Y."/>
            <person name="Uchiyama I."/>
            <person name="Ito T."/>
            <person name="Fujiyama A."/>
            <person name="Inagaki F."/>
            <person name="Takami H."/>
        </authorList>
    </citation>
    <scope>NUCLEOTIDE SEQUENCE</scope>
    <source>
        <strain evidence="1">Expedition CK06-06</strain>
    </source>
</reference>
<evidence type="ECO:0008006" key="2">
    <source>
        <dbReference type="Google" id="ProtNLM"/>
    </source>
</evidence>
<dbReference type="GO" id="GO:0004072">
    <property type="term" value="F:aspartate kinase activity"/>
    <property type="evidence" value="ECO:0007669"/>
    <property type="project" value="InterPro"/>
</dbReference>
<protein>
    <recommendedName>
        <fullName evidence="2">Aspartate/glutamate/uridylate kinase domain-containing protein</fullName>
    </recommendedName>
</protein>
<proteinExistence type="predicted"/>
<dbReference type="InterPro" id="IPR042199">
    <property type="entry name" value="AsparK_Bifunc_asparK/hSer_DH"/>
</dbReference>
<accession>X1KCJ8</accession>
<dbReference type="EMBL" id="BARU01046556">
    <property type="protein sequence ID" value="GAH91365.1"/>
    <property type="molecule type" value="Genomic_DNA"/>
</dbReference>
<dbReference type="Gene3D" id="3.40.1160.10">
    <property type="entry name" value="Acetylglutamate kinase-like"/>
    <property type="match status" value="1"/>
</dbReference>
<dbReference type="PROSITE" id="PS00324">
    <property type="entry name" value="ASPARTOKINASE"/>
    <property type="match status" value="1"/>
</dbReference>
<organism evidence="1">
    <name type="scientific">marine sediment metagenome</name>
    <dbReference type="NCBI Taxonomy" id="412755"/>
    <lineage>
        <taxon>unclassified sequences</taxon>
        <taxon>metagenomes</taxon>
        <taxon>ecological metagenomes</taxon>
    </lineage>
</organism>
<evidence type="ECO:0000313" key="1">
    <source>
        <dbReference type="EMBL" id="GAH91365.1"/>
    </source>
</evidence>
<dbReference type="SUPFAM" id="SSF53633">
    <property type="entry name" value="Carbamate kinase-like"/>
    <property type="match status" value="1"/>
</dbReference>
<dbReference type="GO" id="GO:0008652">
    <property type="term" value="P:amino acid biosynthetic process"/>
    <property type="evidence" value="ECO:0007669"/>
    <property type="project" value="InterPro"/>
</dbReference>